<dbReference type="OMA" id="KNMASEG"/>
<dbReference type="EMBL" id="KI669601">
    <property type="protein sequence ID" value="ETN05228.1"/>
    <property type="molecule type" value="Genomic_DNA"/>
</dbReference>
<reference evidence="1 2" key="2">
    <citation type="submission" date="2013-11" db="EMBL/GenBank/DDBJ databases">
        <title>The Genome Sequence of Phytophthora parasitica INRA-310.</title>
        <authorList>
            <consortium name="The Broad Institute Genomics Platform"/>
            <person name="Russ C."/>
            <person name="Tyler B."/>
            <person name="Panabieres F."/>
            <person name="Shan W."/>
            <person name="Tripathy S."/>
            <person name="Grunwald N."/>
            <person name="Machado M."/>
            <person name="Johnson C.S."/>
            <person name="Arredondo F."/>
            <person name="Hong C."/>
            <person name="Coffey M."/>
            <person name="Young S.K."/>
            <person name="Zeng Q."/>
            <person name="Gargeya S."/>
            <person name="Fitzgerald M."/>
            <person name="Abouelleil A."/>
            <person name="Alvarado L."/>
            <person name="Chapman S.B."/>
            <person name="Gainer-Dewar J."/>
            <person name="Goldberg J."/>
            <person name="Griggs A."/>
            <person name="Gujja S."/>
            <person name="Hansen M."/>
            <person name="Howarth C."/>
            <person name="Imamovic A."/>
            <person name="Ireland A."/>
            <person name="Larimer J."/>
            <person name="McCowan C."/>
            <person name="Murphy C."/>
            <person name="Pearson M."/>
            <person name="Poon T.W."/>
            <person name="Priest M."/>
            <person name="Roberts A."/>
            <person name="Saif S."/>
            <person name="Shea T."/>
            <person name="Sykes S."/>
            <person name="Wortman J."/>
            <person name="Nusbaum C."/>
            <person name="Birren B."/>
        </authorList>
    </citation>
    <scope>NUCLEOTIDE SEQUENCE [LARGE SCALE GENOMIC DNA]</scope>
    <source>
        <strain evidence="1 2">INRA-310</strain>
    </source>
</reference>
<proteinExistence type="predicted"/>
<protein>
    <submittedName>
        <fullName evidence="1">Uncharacterized protein</fullName>
    </submittedName>
</protein>
<dbReference type="Proteomes" id="UP000018817">
    <property type="component" value="Unassembled WGS sequence"/>
</dbReference>
<accession>W2PW87</accession>
<reference evidence="2" key="1">
    <citation type="submission" date="2011-12" db="EMBL/GenBank/DDBJ databases">
        <authorList>
            <consortium name="The Broad Institute Genome Sequencing Platform"/>
            <person name="Russ C."/>
            <person name="Tyler B."/>
            <person name="Panabieres F."/>
            <person name="Shan W."/>
            <person name="Tripathy S."/>
            <person name="Grunwald N."/>
            <person name="Machado M."/>
            <person name="Young S.K."/>
            <person name="Zeng Q."/>
            <person name="Gargeya S."/>
            <person name="Fitzgerald M."/>
            <person name="Haas B."/>
            <person name="Abouelleil A."/>
            <person name="Alvarado L."/>
            <person name="Arachchi H.M."/>
            <person name="Berlin A."/>
            <person name="Chapman S.B."/>
            <person name="Gearin G."/>
            <person name="Goldberg J."/>
            <person name="Griggs A."/>
            <person name="Gujja S."/>
            <person name="Hansen M."/>
            <person name="Heiman D."/>
            <person name="Howarth C."/>
            <person name="Larimer J."/>
            <person name="Lui A."/>
            <person name="MacDonald P.J.P."/>
            <person name="McCowen C."/>
            <person name="Montmayeur A."/>
            <person name="Murphy C."/>
            <person name="Neiman D."/>
            <person name="Pearson M."/>
            <person name="Priest M."/>
            <person name="Roberts A."/>
            <person name="Saif S."/>
            <person name="Shea T."/>
            <person name="Sisk P."/>
            <person name="Stolte C."/>
            <person name="Sykes S."/>
            <person name="Wortman J."/>
            <person name="Nusbaum C."/>
            <person name="Birren B."/>
        </authorList>
    </citation>
    <scope>NUCLEOTIDE SEQUENCE [LARGE SCALE GENOMIC DNA]</scope>
    <source>
        <strain evidence="2">INRA-310</strain>
    </source>
</reference>
<gene>
    <name evidence="1" type="ORF">PPTG_23548</name>
</gene>
<name>W2PW87_PHYN3</name>
<dbReference type="STRING" id="761204.W2PW87"/>
<dbReference type="GeneID" id="20192147"/>
<dbReference type="VEuPathDB" id="FungiDB:PPTG_23548"/>
<dbReference type="AlphaFoldDB" id="W2PW87"/>
<organism evidence="1 2">
    <name type="scientific">Phytophthora nicotianae (strain INRA-310)</name>
    <name type="common">Phytophthora parasitica</name>
    <dbReference type="NCBI Taxonomy" id="761204"/>
    <lineage>
        <taxon>Eukaryota</taxon>
        <taxon>Sar</taxon>
        <taxon>Stramenopiles</taxon>
        <taxon>Oomycota</taxon>
        <taxon>Peronosporomycetes</taxon>
        <taxon>Peronosporales</taxon>
        <taxon>Peronosporaceae</taxon>
        <taxon>Phytophthora</taxon>
    </lineage>
</organism>
<dbReference type="RefSeq" id="XP_008909698.1">
    <property type="nucleotide sequence ID" value="XM_008911450.1"/>
</dbReference>
<sequence>MDRLAKKNMASEGLVCADTNVVNNPNSDGLCGVSGIDKFAKFKLFYESEKDYSGACFDDAALSTNMPQGFSSWNESYD</sequence>
<evidence type="ECO:0000313" key="2">
    <source>
        <dbReference type="Proteomes" id="UP000018817"/>
    </source>
</evidence>
<evidence type="ECO:0000313" key="1">
    <source>
        <dbReference type="EMBL" id="ETN05228.1"/>
    </source>
</evidence>